<comment type="caution">
    <text evidence="2">The sequence shown here is derived from an EMBL/GenBank/DDBJ whole genome shotgun (WGS) entry which is preliminary data.</text>
</comment>
<dbReference type="EMBL" id="VSRR010053025">
    <property type="protein sequence ID" value="MPC80107.1"/>
    <property type="molecule type" value="Genomic_DNA"/>
</dbReference>
<sequence>MSRVAHHPHSASQRGSGGLAEDTDGCITRSLHYRLLKMPFPALLPPCREGRCAGAKEGGKEGYTGRRAL</sequence>
<proteinExistence type="predicted"/>
<evidence type="ECO:0000256" key="1">
    <source>
        <dbReference type="SAM" id="MobiDB-lite"/>
    </source>
</evidence>
<feature type="region of interest" description="Disordered" evidence="1">
    <location>
        <begin position="1"/>
        <end position="22"/>
    </location>
</feature>
<gene>
    <name evidence="2" type="ORF">E2C01_074674</name>
</gene>
<keyword evidence="3" id="KW-1185">Reference proteome</keyword>
<name>A0A5B7IEW7_PORTR</name>
<dbReference type="AlphaFoldDB" id="A0A5B7IEW7"/>
<dbReference type="Proteomes" id="UP000324222">
    <property type="component" value="Unassembled WGS sequence"/>
</dbReference>
<evidence type="ECO:0000313" key="2">
    <source>
        <dbReference type="EMBL" id="MPC80107.1"/>
    </source>
</evidence>
<organism evidence="2 3">
    <name type="scientific">Portunus trituberculatus</name>
    <name type="common">Swimming crab</name>
    <name type="synonym">Neptunus trituberculatus</name>
    <dbReference type="NCBI Taxonomy" id="210409"/>
    <lineage>
        <taxon>Eukaryota</taxon>
        <taxon>Metazoa</taxon>
        <taxon>Ecdysozoa</taxon>
        <taxon>Arthropoda</taxon>
        <taxon>Crustacea</taxon>
        <taxon>Multicrustacea</taxon>
        <taxon>Malacostraca</taxon>
        <taxon>Eumalacostraca</taxon>
        <taxon>Eucarida</taxon>
        <taxon>Decapoda</taxon>
        <taxon>Pleocyemata</taxon>
        <taxon>Brachyura</taxon>
        <taxon>Eubrachyura</taxon>
        <taxon>Portunoidea</taxon>
        <taxon>Portunidae</taxon>
        <taxon>Portuninae</taxon>
        <taxon>Portunus</taxon>
    </lineage>
</organism>
<accession>A0A5B7IEW7</accession>
<protein>
    <submittedName>
        <fullName evidence="2">Uncharacterized protein</fullName>
    </submittedName>
</protein>
<reference evidence="2 3" key="1">
    <citation type="submission" date="2019-05" db="EMBL/GenBank/DDBJ databases">
        <title>Another draft genome of Portunus trituberculatus and its Hox gene families provides insights of decapod evolution.</title>
        <authorList>
            <person name="Jeong J.-H."/>
            <person name="Song I."/>
            <person name="Kim S."/>
            <person name="Choi T."/>
            <person name="Kim D."/>
            <person name="Ryu S."/>
            <person name="Kim W."/>
        </authorList>
    </citation>
    <scope>NUCLEOTIDE SEQUENCE [LARGE SCALE GENOMIC DNA]</scope>
    <source>
        <tissue evidence="2">Muscle</tissue>
    </source>
</reference>
<evidence type="ECO:0000313" key="3">
    <source>
        <dbReference type="Proteomes" id="UP000324222"/>
    </source>
</evidence>